<keyword evidence="3 6" id="KW-0812">Transmembrane</keyword>
<evidence type="ECO:0000313" key="7">
    <source>
        <dbReference type="EMBL" id="MFC5464898.1"/>
    </source>
</evidence>
<dbReference type="InterPro" id="IPR002797">
    <property type="entry name" value="Polysacc_synth"/>
</dbReference>
<evidence type="ECO:0000313" key="8">
    <source>
        <dbReference type="Proteomes" id="UP001596147"/>
    </source>
</evidence>
<dbReference type="PANTHER" id="PTHR30250">
    <property type="entry name" value="PST FAMILY PREDICTED COLANIC ACID TRANSPORTER"/>
    <property type="match status" value="1"/>
</dbReference>
<feature type="transmembrane region" description="Helical" evidence="6">
    <location>
        <begin position="415"/>
        <end position="433"/>
    </location>
</feature>
<feature type="transmembrane region" description="Helical" evidence="6">
    <location>
        <begin position="361"/>
        <end position="381"/>
    </location>
</feature>
<feature type="transmembrane region" description="Helical" evidence="6">
    <location>
        <begin position="121"/>
        <end position="138"/>
    </location>
</feature>
<reference evidence="8" key="1">
    <citation type="journal article" date="2019" name="Int. J. Syst. Evol. Microbiol.">
        <title>The Global Catalogue of Microorganisms (GCM) 10K type strain sequencing project: providing services to taxonomists for standard genome sequencing and annotation.</title>
        <authorList>
            <consortium name="The Broad Institute Genomics Platform"/>
            <consortium name="The Broad Institute Genome Sequencing Center for Infectious Disease"/>
            <person name="Wu L."/>
            <person name="Ma J."/>
        </authorList>
    </citation>
    <scope>NUCLEOTIDE SEQUENCE [LARGE SCALE GENOMIC DNA]</scope>
    <source>
        <strain evidence="8">CGMCC 1.12237</strain>
    </source>
</reference>
<dbReference type="Pfam" id="PF01943">
    <property type="entry name" value="Polysacc_synt"/>
    <property type="match status" value="1"/>
</dbReference>
<dbReference type="InterPro" id="IPR024923">
    <property type="entry name" value="PG_synth_SpoVB"/>
</dbReference>
<feature type="transmembrane region" description="Helical" evidence="6">
    <location>
        <begin position="393"/>
        <end position="409"/>
    </location>
</feature>
<sequence>MSRDNSNHFIKSALILTAAAFIVKILSAIYRVPFQNIVGDVGFYIYQQVYPIYGIAIILATSGFPVIISKLAAESEKGKYRHLAHGMQAAFYTLLIIGVCLFSLFFFGADIIARLMGDVQLSPLIKITAFIFLLLPFYSVGRGYFQSYGDMVPTASSQVLEQIIRVSFILIIAILLVNKGSSLYAVGSGAMFASLFGGISGFGLLCYYAMKRKAFRRLFVSGLSFKKFYKTAQIVLIHGTAICISGMLLVLLQLVDSFSIYSLLRHSGMEMEQAKVLKGIFDRGQPLIQLGTVVASSFSLALVPLIASAWRQNNESTLQEKSINALNITIVISVGATIGLVNIMKPTNIMLFANSEGSNVLAVLAVSILFSSFILVSSGILHGLGHVFAPGKYILLGVVCKTVGNVLLIPLWGTMGAALATIISLFIIMVLMLKKLNERIEIIAILKNNSKSLLLAAIMMTIGLQIWLLLFELMDTNRFISSICALTGVVIGAFIYLFIIIKRNVLSEEEFAIIPFGNRILQFISSKK</sequence>
<proteinExistence type="predicted"/>
<dbReference type="PIRSF" id="PIRSF038958">
    <property type="entry name" value="PG_synth_SpoVB"/>
    <property type="match status" value="1"/>
</dbReference>
<feature type="transmembrane region" description="Helical" evidence="6">
    <location>
        <begin position="159"/>
        <end position="177"/>
    </location>
</feature>
<protein>
    <submittedName>
        <fullName evidence="7">Oligosaccharide flippase family protein</fullName>
    </submittedName>
</protein>
<dbReference type="CDD" id="cd13124">
    <property type="entry name" value="MATE_SpoVB_like"/>
    <property type="match status" value="1"/>
</dbReference>
<keyword evidence="4 6" id="KW-1133">Transmembrane helix</keyword>
<gene>
    <name evidence="7" type="ORF">ACFPM4_09045</name>
</gene>
<dbReference type="EMBL" id="JBHSMC010000012">
    <property type="protein sequence ID" value="MFC5464898.1"/>
    <property type="molecule type" value="Genomic_DNA"/>
</dbReference>
<feature type="transmembrane region" description="Helical" evidence="6">
    <location>
        <begin position="50"/>
        <end position="68"/>
    </location>
</feature>
<organism evidence="7 8">
    <name type="scientific">Lederbergia graminis</name>
    <dbReference type="NCBI Taxonomy" id="735518"/>
    <lineage>
        <taxon>Bacteria</taxon>
        <taxon>Bacillati</taxon>
        <taxon>Bacillota</taxon>
        <taxon>Bacilli</taxon>
        <taxon>Bacillales</taxon>
        <taxon>Bacillaceae</taxon>
        <taxon>Lederbergia</taxon>
    </lineage>
</organism>
<feature type="transmembrane region" description="Helical" evidence="6">
    <location>
        <begin position="322"/>
        <end position="341"/>
    </location>
</feature>
<feature type="transmembrane region" description="Helical" evidence="6">
    <location>
        <begin position="479"/>
        <end position="501"/>
    </location>
</feature>
<evidence type="ECO:0000256" key="1">
    <source>
        <dbReference type="ARBA" id="ARBA00004651"/>
    </source>
</evidence>
<evidence type="ECO:0000256" key="4">
    <source>
        <dbReference type="ARBA" id="ARBA00022989"/>
    </source>
</evidence>
<keyword evidence="5 6" id="KW-0472">Membrane</keyword>
<comment type="subcellular location">
    <subcellularLocation>
        <location evidence="1">Cell membrane</location>
        <topology evidence="1">Multi-pass membrane protein</topology>
    </subcellularLocation>
</comment>
<feature type="transmembrane region" description="Helical" evidence="6">
    <location>
        <begin position="287"/>
        <end position="310"/>
    </location>
</feature>
<evidence type="ECO:0000256" key="3">
    <source>
        <dbReference type="ARBA" id="ARBA00022692"/>
    </source>
</evidence>
<evidence type="ECO:0000256" key="6">
    <source>
        <dbReference type="SAM" id="Phobius"/>
    </source>
</evidence>
<keyword evidence="2" id="KW-1003">Cell membrane</keyword>
<keyword evidence="8" id="KW-1185">Reference proteome</keyword>
<accession>A0ABW0LH60</accession>
<dbReference type="Proteomes" id="UP001596147">
    <property type="component" value="Unassembled WGS sequence"/>
</dbReference>
<name>A0ABW0LH60_9BACI</name>
<feature type="transmembrane region" description="Helical" evidence="6">
    <location>
        <begin position="183"/>
        <end position="210"/>
    </location>
</feature>
<feature type="transmembrane region" description="Helical" evidence="6">
    <location>
        <begin position="89"/>
        <end position="109"/>
    </location>
</feature>
<comment type="caution">
    <text evidence="7">The sequence shown here is derived from an EMBL/GenBank/DDBJ whole genome shotgun (WGS) entry which is preliminary data.</text>
</comment>
<feature type="transmembrane region" description="Helical" evidence="6">
    <location>
        <begin position="12"/>
        <end position="30"/>
    </location>
</feature>
<dbReference type="InterPro" id="IPR050833">
    <property type="entry name" value="Poly_Biosynth_Transport"/>
</dbReference>
<dbReference type="PANTHER" id="PTHR30250:SF29">
    <property type="entry name" value="POLYSACCHARIDE BIOSYNTHESIS PROTEIN C-TERMINAL DOMAIN-CONTAINING PROTEIN"/>
    <property type="match status" value="1"/>
</dbReference>
<evidence type="ECO:0000256" key="2">
    <source>
        <dbReference type="ARBA" id="ARBA00022475"/>
    </source>
</evidence>
<feature type="transmembrane region" description="Helical" evidence="6">
    <location>
        <begin position="453"/>
        <end position="473"/>
    </location>
</feature>
<evidence type="ECO:0000256" key="5">
    <source>
        <dbReference type="ARBA" id="ARBA00023136"/>
    </source>
</evidence>
<feature type="transmembrane region" description="Helical" evidence="6">
    <location>
        <begin position="231"/>
        <end position="255"/>
    </location>
</feature>